<keyword evidence="1" id="KW-0812">Transmembrane</keyword>
<protein>
    <recommendedName>
        <fullName evidence="4">Transmembrane protein</fullName>
    </recommendedName>
</protein>
<comment type="caution">
    <text evidence="2">The sequence shown here is derived from an EMBL/GenBank/DDBJ whole genome shotgun (WGS) entry which is preliminary data.</text>
</comment>
<keyword evidence="1" id="KW-0472">Membrane</keyword>
<evidence type="ECO:0000256" key="1">
    <source>
        <dbReference type="SAM" id="Phobius"/>
    </source>
</evidence>
<name>A0AB34PCH6_9XANT</name>
<dbReference type="RefSeq" id="WP_047693219.1">
    <property type="nucleotide sequence ID" value="NZ_KN265461.1"/>
</dbReference>
<evidence type="ECO:0008006" key="4">
    <source>
        <dbReference type="Google" id="ProtNLM"/>
    </source>
</evidence>
<dbReference type="EMBL" id="JRQI01000006">
    <property type="protein sequence ID" value="KGK59390.1"/>
    <property type="molecule type" value="Genomic_DNA"/>
</dbReference>
<keyword evidence="1" id="KW-1133">Transmembrane helix</keyword>
<dbReference type="AlphaFoldDB" id="A0AB34PCH6"/>
<evidence type="ECO:0000313" key="2">
    <source>
        <dbReference type="EMBL" id="KGK59390.1"/>
    </source>
</evidence>
<feature type="transmembrane region" description="Helical" evidence="1">
    <location>
        <begin position="58"/>
        <end position="79"/>
    </location>
</feature>
<proteinExistence type="predicted"/>
<reference evidence="2 3" key="1">
    <citation type="submission" date="2014-10" db="EMBL/GenBank/DDBJ databases">
        <title>Genome sequence of a Xanthomonas strain that is pathogenic on beans.</title>
        <authorList>
            <person name="Aritua V."/>
            <person name="Sapp M."/>
            <person name="Harrison J."/>
            <person name="Smith J."/>
            <person name="Studholme D."/>
        </authorList>
    </citation>
    <scope>NUCLEOTIDE SEQUENCE [LARGE SCALE GENOMIC DNA]</scope>
    <source>
        <strain evidence="2 3">Nyagatare</strain>
    </source>
</reference>
<organism evidence="2 3">
    <name type="scientific">Xanthomonas cannabis pv. phaseoli</name>
    <dbReference type="NCBI Taxonomy" id="1885902"/>
    <lineage>
        <taxon>Bacteria</taxon>
        <taxon>Pseudomonadati</taxon>
        <taxon>Pseudomonadota</taxon>
        <taxon>Gammaproteobacteria</taxon>
        <taxon>Lysobacterales</taxon>
        <taxon>Lysobacteraceae</taxon>
        <taxon>Xanthomonas</taxon>
    </lineage>
</organism>
<feature type="transmembrane region" description="Helical" evidence="1">
    <location>
        <begin position="12"/>
        <end position="27"/>
    </location>
</feature>
<sequence length="84" mass="9343">MSLPDGVKQPLLMFVLVLLVLCVASYFGGKGMFGYVLSALAASIITFRWSDRDAMPRWLYWALLLPIVVLIAAVAYFFLAVRDA</sequence>
<dbReference type="Proteomes" id="UP000029879">
    <property type="component" value="Unassembled WGS sequence"/>
</dbReference>
<evidence type="ECO:0000313" key="3">
    <source>
        <dbReference type="Proteomes" id="UP000029879"/>
    </source>
</evidence>
<gene>
    <name evidence="2" type="ORF">NC00_02170</name>
</gene>
<accession>A0AB34PCH6</accession>